<protein>
    <submittedName>
        <fullName evidence="2">Uncharacterized protein</fullName>
    </submittedName>
</protein>
<evidence type="ECO:0000313" key="3">
    <source>
        <dbReference type="Proteomes" id="UP000006038"/>
    </source>
</evidence>
<dbReference type="Proteomes" id="UP000006038">
    <property type="component" value="Chromosome 6"/>
</dbReference>
<reference evidence="2" key="1">
    <citation type="journal article" date="2013" name="Nat. Commun.">
        <title>Whole-genome sequencing of Oryza brachyantha reveals mechanisms underlying Oryza genome evolution.</title>
        <authorList>
            <person name="Chen J."/>
            <person name="Huang Q."/>
            <person name="Gao D."/>
            <person name="Wang J."/>
            <person name="Lang Y."/>
            <person name="Liu T."/>
            <person name="Li B."/>
            <person name="Bai Z."/>
            <person name="Luis Goicoechea J."/>
            <person name="Liang C."/>
            <person name="Chen C."/>
            <person name="Zhang W."/>
            <person name="Sun S."/>
            <person name="Liao Y."/>
            <person name="Zhang X."/>
            <person name="Yang L."/>
            <person name="Song C."/>
            <person name="Wang M."/>
            <person name="Shi J."/>
            <person name="Liu G."/>
            <person name="Liu J."/>
            <person name="Zhou H."/>
            <person name="Zhou W."/>
            <person name="Yu Q."/>
            <person name="An N."/>
            <person name="Chen Y."/>
            <person name="Cai Q."/>
            <person name="Wang B."/>
            <person name="Liu B."/>
            <person name="Min J."/>
            <person name="Huang Y."/>
            <person name="Wu H."/>
            <person name="Li Z."/>
            <person name="Zhang Y."/>
            <person name="Yin Y."/>
            <person name="Song W."/>
            <person name="Jiang J."/>
            <person name="Jackson S.A."/>
            <person name="Wing R.A."/>
            <person name="Wang J."/>
            <person name="Chen M."/>
        </authorList>
    </citation>
    <scope>NUCLEOTIDE SEQUENCE [LARGE SCALE GENOMIC DNA]</scope>
    <source>
        <strain evidence="2">cv. IRGC 101232</strain>
    </source>
</reference>
<evidence type="ECO:0000313" key="2">
    <source>
        <dbReference type="EnsemblPlants" id="OB06G19270.1"/>
    </source>
</evidence>
<feature type="region of interest" description="Disordered" evidence="1">
    <location>
        <begin position="19"/>
        <end position="55"/>
    </location>
</feature>
<dbReference type="AlphaFoldDB" id="J3MD33"/>
<proteinExistence type="predicted"/>
<reference evidence="2" key="2">
    <citation type="submission" date="2013-04" db="UniProtKB">
        <authorList>
            <consortium name="EnsemblPlants"/>
        </authorList>
    </citation>
    <scope>IDENTIFICATION</scope>
</reference>
<name>J3MD33_ORYBR</name>
<keyword evidence="3" id="KW-1185">Reference proteome</keyword>
<accession>J3MD33</accession>
<dbReference type="Gramene" id="OB06G19270.1">
    <property type="protein sequence ID" value="OB06G19270.1"/>
    <property type="gene ID" value="OB06G19270"/>
</dbReference>
<sequence>MFLPLLMATGYSWMESAHGPLAASPRGGGPTHSHTTLLHLNPDPNPTIHTRSPSRARPFASMYASSYHTE</sequence>
<organism evidence="2">
    <name type="scientific">Oryza brachyantha</name>
    <name type="common">malo sina</name>
    <dbReference type="NCBI Taxonomy" id="4533"/>
    <lineage>
        <taxon>Eukaryota</taxon>
        <taxon>Viridiplantae</taxon>
        <taxon>Streptophyta</taxon>
        <taxon>Embryophyta</taxon>
        <taxon>Tracheophyta</taxon>
        <taxon>Spermatophyta</taxon>
        <taxon>Magnoliopsida</taxon>
        <taxon>Liliopsida</taxon>
        <taxon>Poales</taxon>
        <taxon>Poaceae</taxon>
        <taxon>BOP clade</taxon>
        <taxon>Oryzoideae</taxon>
        <taxon>Oryzeae</taxon>
        <taxon>Oryzinae</taxon>
        <taxon>Oryza</taxon>
    </lineage>
</organism>
<dbReference type="EnsemblPlants" id="OB06G19270.1">
    <property type="protein sequence ID" value="OB06G19270.1"/>
    <property type="gene ID" value="OB06G19270"/>
</dbReference>
<evidence type="ECO:0000256" key="1">
    <source>
        <dbReference type="SAM" id="MobiDB-lite"/>
    </source>
</evidence>
<dbReference type="HOGENOM" id="CLU_2765368_0_0_1"/>